<accession>A0A497VHT1</accession>
<sequence>MLEQVQYRMAEVIFRPIRVLRACWVAGRKTSNQYMLAGWTVFLPTLGFGIMLGKGLSSDAFRFDAEPSLIGNIGLFFVLIWLMFTFYAGLMAAVTGLIGTVRN</sequence>
<protein>
    <submittedName>
        <fullName evidence="2">Uncharacterized protein</fullName>
    </submittedName>
</protein>
<feature type="transmembrane region" description="Helical" evidence="1">
    <location>
        <begin position="73"/>
        <end position="98"/>
    </location>
</feature>
<keyword evidence="3" id="KW-1185">Reference proteome</keyword>
<dbReference type="AlphaFoldDB" id="A0A497VHT1"/>
<evidence type="ECO:0000313" key="3">
    <source>
        <dbReference type="Proteomes" id="UP000269157"/>
    </source>
</evidence>
<keyword evidence="1" id="KW-1133">Transmembrane helix</keyword>
<proteinExistence type="predicted"/>
<dbReference type="EMBL" id="RCCE01000009">
    <property type="protein sequence ID" value="RLJ36243.1"/>
    <property type="molecule type" value="Genomic_DNA"/>
</dbReference>
<name>A0A497VHT1_9RHOB</name>
<comment type="caution">
    <text evidence="2">The sequence shown here is derived from an EMBL/GenBank/DDBJ whole genome shotgun (WGS) entry which is preliminary data.</text>
</comment>
<reference evidence="2 3" key="1">
    <citation type="submission" date="2018-10" db="EMBL/GenBank/DDBJ databases">
        <title>Genomic Encyclopedia of Archaeal and Bacterial Type Strains, Phase II (KMG-II): from individual species to whole genera.</title>
        <authorList>
            <person name="Goeker M."/>
        </authorList>
    </citation>
    <scope>NUCLEOTIDE SEQUENCE [LARGE SCALE GENOMIC DNA]</scope>
    <source>
        <strain evidence="2 3">DSM 29466</strain>
    </source>
</reference>
<feature type="transmembrane region" description="Helical" evidence="1">
    <location>
        <begin position="34"/>
        <end position="53"/>
    </location>
</feature>
<keyword evidence="1" id="KW-0472">Membrane</keyword>
<gene>
    <name evidence="2" type="ORF">BCF46_3825</name>
</gene>
<evidence type="ECO:0000313" key="2">
    <source>
        <dbReference type="EMBL" id="RLJ36243.1"/>
    </source>
</evidence>
<evidence type="ECO:0000256" key="1">
    <source>
        <dbReference type="SAM" id="Phobius"/>
    </source>
</evidence>
<dbReference type="RefSeq" id="WP_121028169.1">
    <property type="nucleotide sequence ID" value="NZ_RCCE01000009.1"/>
</dbReference>
<dbReference type="Proteomes" id="UP000269157">
    <property type="component" value="Unassembled WGS sequence"/>
</dbReference>
<organism evidence="2 3">
    <name type="scientific">Litoreibacter meonggei</name>
    <dbReference type="NCBI Taxonomy" id="1049199"/>
    <lineage>
        <taxon>Bacteria</taxon>
        <taxon>Pseudomonadati</taxon>
        <taxon>Pseudomonadota</taxon>
        <taxon>Alphaproteobacteria</taxon>
        <taxon>Rhodobacterales</taxon>
        <taxon>Roseobacteraceae</taxon>
        <taxon>Litoreibacter</taxon>
    </lineage>
</organism>
<keyword evidence="1" id="KW-0812">Transmembrane</keyword>
<dbReference type="OrthoDB" id="7848753at2"/>